<accession>A0A383CEB1</accession>
<gene>
    <name evidence="3" type="ORF">METZ01_LOCUS483233</name>
</gene>
<keyword evidence="2" id="KW-0472">Membrane</keyword>
<protein>
    <submittedName>
        <fullName evidence="3">Uncharacterized protein</fullName>
    </submittedName>
</protein>
<evidence type="ECO:0000256" key="2">
    <source>
        <dbReference type="SAM" id="Phobius"/>
    </source>
</evidence>
<keyword evidence="2" id="KW-0812">Transmembrane</keyword>
<feature type="region of interest" description="Disordered" evidence="1">
    <location>
        <begin position="74"/>
        <end position="116"/>
    </location>
</feature>
<feature type="transmembrane region" description="Helical" evidence="2">
    <location>
        <begin position="6"/>
        <end position="24"/>
    </location>
</feature>
<dbReference type="AlphaFoldDB" id="A0A383CEB1"/>
<reference evidence="3" key="1">
    <citation type="submission" date="2018-05" db="EMBL/GenBank/DDBJ databases">
        <authorList>
            <person name="Lanie J.A."/>
            <person name="Ng W.-L."/>
            <person name="Kazmierczak K.M."/>
            <person name="Andrzejewski T.M."/>
            <person name="Davidsen T.M."/>
            <person name="Wayne K.J."/>
            <person name="Tettelin H."/>
            <person name="Glass J.I."/>
            <person name="Rusch D."/>
            <person name="Podicherti R."/>
            <person name="Tsui H.-C.T."/>
            <person name="Winkler M.E."/>
        </authorList>
    </citation>
    <scope>NUCLEOTIDE SEQUENCE</scope>
</reference>
<evidence type="ECO:0000313" key="3">
    <source>
        <dbReference type="EMBL" id="SVE30379.1"/>
    </source>
</evidence>
<dbReference type="EMBL" id="UINC01208025">
    <property type="protein sequence ID" value="SVE30379.1"/>
    <property type="molecule type" value="Genomic_DNA"/>
</dbReference>
<feature type="region of interest" description="Disordered" evidence="1">
    <location>
        <begin position="26"/>
        <end position="55"/>
    </location>
</feature>
<keyword evidence="2" id="KW-1133">Transmembrane helix</keyword>
<name>A0A383CEB1_9ZZZZ</name>
<evidence type="ECO:0000256" key="1">
    <source>
        <dbReference type="SAM" id="MobiDB-lite"/>
    </source>
</evidence>
<organism evidence="3">
    <name type="scientific">marine metagenome</name>
    <dbReference type="NCBI Taxonomy" id="408172"/>
    <lineage>
        <taxon>unclassified sequences</taxon>
        <taxon>metagenomes</taxon>
        <taxon>ecological metagenomes</taxon>
    </lineage>
</organism>
<sequence length="183" mass="20448">MPDISFDSLIIVLLVLASLFGRLFKKKKNDEGAPPPSPRQPAERPESDEEEAPQLRDVLRDFWEKNREVGEQEYQRYQQRIEPIPEESVVAPPPIRVTSQAPAPDHKTQTPPETSDQVAYRQKGMAERNLKAFDLSSGKTNALAKSIVNDLRSPDSLRKALVLREILGPPVSLRDAQSGNSGI</sequence>
<proteinExistence type="predicted"/>